<evidence type="ECO:0000313" key="1">
    <source>
        <dbReference type="EMBL" id="VEV95442.1"/>
    </source>
</evidence>
<organism evidence="1">
    <name type="scientific">Pseudomonas marincola</name>
    <dbReference type="NCBI Taxonomy" id="437900"/>
    <lineage>
        <taxon>Bacteria</taxon>
        <taxon>Pseudomonadati</taxon>
        <taxon>Pseudomonadota</taxon>
        <taxon>Gammaproteobacteria</taxon>
        <taxon>Pseudomonadales</taxon>
        <taxon>Pseudomonadaceae</taxon>
        <taxon>Pseudomonas</taxon>
    </lineage>
</organism>
<dbReference type="RefSeq" id="WP_150547424.1">
    <property type="nucleotide sequence ID" value="NZ_LR215729.2"/>
</dbReference>
<accession>A0A653DYA0</accession>
<dbReference type="AlphaFoldDB" id="A0A653DYA0"/>
<reference evidence="1" key="1">
    <citation type="submission" date="2019-02" db="EMBL/GenBank/DDBJ databases">
        <authorList>
            <consortium name="Genoscope - CEA"/>
            <person name="William W."/>
        </authorList>
    </citation>
    <scope>NUCLEOTIDE SEQUENCE [LARGE SCALE GENOMIC DNA]</scope>
    <source>
        <strain evidence="1">YSy11</strain>
    </source>
</reference>
<protein>
    <submittedName>
        <fullName evidence="1">Uncharacterized protein</fullName>
    </submittedName>
</protein>
<dbReference type="EMBL" id="LR215729">
    <property type="protein sequence ID" value="VEV95442.1"/>
    <property type="molecule type" value="Genomic_DNA"/>
</dbReference>
<sequence>MNTFRDMLNNWESKSQEASERVEFTLTMDKHDLVKIKAFAKAYGLDEATITEDLIRSAIKEAEQAMPYVKGQEVIRIEEGEEIYADAGKTPLFVEAEQAISHEMHMKSQ</sequence>
<proteinExistence type="predicted"/>
<name>A0A653DYA0_9PSED</name>
<gene>
    <name evidence="1" type="ORF">PMYSY11_0395</name>
</gene>